<dbReference type="PROSITE" id="PS50110">
    <property type="entry name" value="RESPONSE_REGULATORY"/>
    <property type="match status" value="1"/>
</dbReference>
<evidence type="ECO:0000259" key="6">
    <source>
        <dbReference type="PROSITE" id="PS50109"/>
    </source>
</evidence>
<keyword evidence="3 4" id="KW-0597">Phosphoprotein</keyword>
<accession>A0A517NCV6</accession>
<dbReference type="Pfam" id="PF02518">
    <property type="entry name" value="HATPase_c"/>
    <property type="match status" value="1"/>
</dbReference>
<sequence>MPHRLNRQRDRILVIDDTEAIHEDFRRILDYDDFDSGLLEMESDLFGDLTAVDDNPSCPRLGTDPVKGPLSVDLDSAFQGQQGYEMVRQAIAESKPYSVAFVDMRMPPGWDGLKTISEILKVDSNIHAVICTAYSDRSWGEILKQLGRSDRVLILKKPFDNVEVSQLVSALTEKVRLGKQAALRMCDLEQMVRLRTEELERANLAREKAQREAMESERQVMHQQKMESLGRLAGGIAHEFQHSLAVIQSHVEIVRDSPAMANQSDECHMLDITLDATQKASEITRRILEFGRTEVLQASDVHVQHAMRNIIEMLSPVFGSQYQTTFTMPTEDLWVECESTLLDQLMMNFCTNSRDAMPDGGRIHVAVTKEPKRDVQTQLPVRGISRVDSGRIDADHSLLIEVTDSGCGISDDNLHRVLDPFFTMKQRGKGTGLGLAMAQSLVQRHGGTIEITSTSGEGTSVKVRLPLLIPSASGAGITPNRTLPSLESAS</sequence>
<dbReference type="PRINTS" id="PR00344">
    <property type="entry name" value="BCTRLSENSOR"/>
</dbReference>
<dbReference type="InterPro" id="IPR005467">
    <property type="entry name" value="His_kinase_dom"/>
</dbReference>
<dbReference type="Gene3D" id="1.10.287.130">
    <property type="match status" value="1"/>
</dbReference>
<keyword evidence="9" id="KW-1185">Reference proteome</keyword>
<keyword evidence="8" id="KW-0808">Transferase</keyword>
<dbReference type="SUPFAM" id="SSF52172">
    <property type="entry name" value="CheY-like"/>
    <property type="match status" value="1"/>
</dbReference>
<evidence type="ECO:0000313" key="8">
    <source>
        <dbReference type="EMBL" id="QDT04962.1"/>
    </source>
</evidence>
<dbReference type="InterPro" id="IPR036890">
    <property type="entry name" value="HATPase_C_sf"/>
</dbReference>
<dbReference type="KEGG" id="rlc:K227x_33600"/>
<feature type="domain" description="Histidine kinase" evidence="6">
    <location>
        <begin position="235"/>
        <end position="469"/>
    </location>
</feature>
<name>A0A517NCV6_9BACT</name>
<dbReference type="SUPFAM" id="SSF55874">
    <property type="entry name" value="ATPase domain of HSP90 chaperone/DNA topoisomerase II/histidine kinase"/>
    <property type="match status" value="1"/>
</dbReference>
<dbReference type="InterPro" id="IPR003594">
    <property type="entry name" value="HATPase_dom"/>
</dbReference>
<dbReference type="SUPFAM" id="SSF47384">
    <property type="entry name" value="Homodimeric domain of signal transducing histidine kinase"/>
    <property type="match status" value="1"/>
</dbReference>
<evidence type="ECO:0000259" key="7">
    <source>
        <dbReference type="PROSITE" id="PS50110"/>
    </source>
</evidence>
<evidence type="ECO:0000256" key="2">
    <source>
        <dbReference type="ARBA" id="ARBA00012438"/>
    </source>
</evidence>
<comment type="catalytic activity">
    <reaction evidence="1">
        <text>ATP + protein L-histidine = ADP + protein N-phospho-L-histidine.</text>
        <dbReference type="EC" id="2.7.13.3"/>
    </reaction>
</comment>
<dbReference type="Gene3D" id="3.30.565.10">
    <property type="entry name" value="Histidine kinase-like ATPase, C-terminal domain"/>
    <property type="match status" value="1"/>
</dbReference>
<evidence type="ECO:0000256" key="5">
    <source>
        <dbReference type="SAM" id="Coils"/>
    </source>
</evidence>
<evidence type="ECO:0000256" key="1">
    <source>
        <dbReference type="ARBA" id="ARBA00000085"/>
    </source>
</evidence>
<evidence type="ECO:0000256" key="3">
    <source>
        <dbReference type="ARBA" id="ARBA00022553"/>
    </source>
</evidence>
<protein>
    <recommendedName>
        <fullName evidence="2">histidine kinase</fullName>
        <ecNumber evidence="2">2.7.13.3</ecNumber>
    </recommendedName>
</protein>
<feature type="coiled-coil region" evidence="5">
    <location>
        <begin position="192"/>
        <end position="226"/>
    </location>
</feature>
<dbReference type="InterPro" id="IPR036097">
    <property type="entry name" value="HisK_dim/P_sf"/>
</dbReference>
<dbReference type="RefSeq" id="WP_145170818.1">
    <property type="nucleotide sequence ID" value="NZ_CP036525.1"/>
</dbReference>
<evidence type="ECO:0000313" key="9">
    <source>
        <dbReference type="Proteomes" id="UP000318538"/>
    </source>
</evidence>
<feature type="domain" description="Response regulatory" evidence="7">
    <location>
        <begin position="11"/>
        <end position="172"/>
    </location>
</feature>
<dbReference type="PROSITE" id="PS50109">
    <property type="entry name" value="HIS_KIN"/>
    <property type="match status" value="1"/>
</dbReference>
<evidence type="ECO:0000256" key="4">
    <source>
        <dbReference type="PROSITE-ProRule" id="PRU00169"/>
    </source>
</evidence>
<reference evidence="8 9" key="1">
    <citation type="submission" date="2019-02" db="EMBL/GenBank/DDBJ databases">
        <title>Deep-cultivation of Planctomycetes and their phenomic and genomic characterization uncovers novel biology.</title>
        <authorList>
            <person name="Wiegand S."/>
            <person name="Jogler M."/>
            <person name="Boedeker C."/>
            <person name="Pinto D."/>
            <person name="Vollmers J."/>
            <person name="Rivas-Marin E."/>
            <person name="Kohn T."/>
            <person name="Peeters S.H."/>
            <person name="Heuer A."/>
            <person name="Rast P."/>
            <person name="Oberbeckmann S."/>
            <person name="Bunk B."/>
            <person name="Jeske O."/>
            <person name="Meyerdierks A."/>
            <person name="Storesund J.E."/>
            <person name="Kallscheuer N."/>
            <person name="Luecker S."/>
            <person name="Lage O.M."/>
            <person name="Pohl T."/>
            <person name="Merkel B.J."/>
            <person name="Hornburger P."/>
            <person name="Mueller R.-W."/>
            <person name="Bruemmer F."/>
            <person name="Labrenz M."/>
            <person name="Spormann A.M."/>
            <person name="Op den Camp H."/>
            <person name="Overmann J."/>
            <person name="Amann R."/>
            <person name="Jetten M.S.M."/>
            <person name="Mascher T."/>
            <person name="Medema M.H."/>
            <person name="Devos D.P."/>
            <person name="Kaster A.-K."/>
            <person name="Ovreas L."/>
            <person name="Rohde M."/>
            <person name="Galperin M.Y."/>
            <person name="Jogler C."/>
        </authorList>
    </citation>
    <scope>NUCLEOTIDE SEQUENCE [LARGE SCALE GENOMIC DNA]</scope>
    <source>
        <strain evidence="8 9">K22_7</strain>
    </source>
</reference>
<gene>
    <name evidence="8" type="primary">virA</name>
    <name evidence="8" type="ORF">K227x_33600</name>
</gene>
<dbReference type="SMART" id="SM00387">
    <property type="entry name" value="HATPase_c"/>
    <property type="match status" value="1"/>
</dbReference>
<dbReference type="InterPro" id="IPR011006">
    <property type="entry name" value="CheY-like_superfamily"/>
</dbReference>
<dbReference type="OrthoDB" id="260274at2"/>
<dbReference type="InterPro" id="IPR003661">
    <property type="entry name" value="HisK_dim/P_dom"/>
</dbReference>
<dbReference type="EMBL" id="CP036525">
    <property type="protein sequence ID" value="QDT04962.1"/>
    <property type="molecule type" value="Genomic_DNA"/>
</dbReference>
<dbReference type="PANTHER" id="PTHR43065">
    <property type="entry name" value="SENSOR HISTIDINE KINASE"/>
    <property type="match status" value="1"/>
</dbReference>
<dbReference type="GO" id="GO:0000155">
    <property type="term" value="F:phosphorelay sensor kinase activity"/>
    <property type="evidence" value="ECO:0007669"/>
    <property type="project" value="InterPro"/>
</dbReference>
<keyword evidence="5" id="KW-0175">Coiled coil</keyword>
<organism evidence="8 9">
    <name type="scientific">Rubripirellula lacrimiformis</name>
    <dbReference type="NCBI Taxonomy" id="1930273"/>
    <lineage>
        <taxon>Bacteria</taxon>
        <taxon>Pseudomonadati</taxon>
        <taxon>Planctomycetota</taxon>
        <taxon>Planctomycetia</taxon>
        <taxon>Pirellulales</taxon>
        <taxon>Pirellulaceae</taxon>
        <taxon>Rubripirellula</taxon>
    </lineage>
</organism>
<dbReference type="PANTHER" id="PTHR43065:SF42">
    <property type="entry name" value="TWO-COMPONENT SENSOR PPRA"/>
    <property type="match status" value="1"/>
</dbReference>
<dbReference type="InterPro" id="IPR004358">
    <property type="entry name" value="Sig_transdc_His_kin-like_C"/>
</dbReference>
<dbReference type="SMART" id="SM00388">
    <property type="entry name" value="HisKA"/>
    <property type="match status" value="1"/>
</dbReference>
<dbReference type="AlphaFoldDB" id="A0A517NCV6"/>
<dbReference type="Proteomes" id="UP000318538">
    <property type="component" value="Chromosome"/>
</dbReference>
<dbReference type="EC" id="2.7.13.3" evidence="2"/>
<proteinExistence type="predicted"/>
<dbReference type="InterPro" id="IPR001789">
    <property type="entry name" value="Sig_transdc_resp-reg_receiver"/>
</dbReference>
<dbReference type="Gene3D" id="3.40.50.2300">
    <property type="match status" value="1"/>
</dbReference>
<feature type="modified residue" description="4-aspartylphosphate" evidence="4">
    <location>
        <position position="103"/>
    </location>
</feature>